<keyword evidence="1" id="KW-0812">Transmembrane</keyword>
<dbReference type="AlphaFoldDB" id="A3K551"/>
<evidence type="ECO:0000313" key="2">
    <source>
        <dbReference type="EMBL" id="EBA07652.1"/>
    </source>
</evidence>
<evidence type="ECO:0000313" key="3">
    <source>
        <dbReference type="Proteomes" id="UP000005713"/>
    </source>
</evidence>
<dbReference type="EMBL" id="AAYA01000008">
    <property type="protein sequence ID" value="EBA07652.1"/>
    <property type="molecule type" value="Genomic_DNA"/>
</dbReference>
<feature type="transmembrane region" description="Helical" evidence="1">
    <location>
        <begin position="73"/>
        <end position="90"/>
    </location>
</feature>
<protein>
    <submittedName>
        <fullName evidence="2">Uncharacterized protein</fullName>
    </submittedName>
</protein>
<keyword evidence="3" id="KW-1185">Reference proteome</keyword>
<dbReference type="Proteomes" id="UP000005713">
    <property type="component" value="Unassembled WGS sequence"/>
</dbReference>
<organism evidence="2 3">
    <name type="scientific">Sagittula stellata (strain ATCC 700073 / DSM 11524 / E-37)</name>
    <dbReference type="NCBI Taxonomy" id="388399"/>
    <lineage>
        <taxon>Bacteria</taxon>
        <taxon>Pseudomonadati</taxon>
        <taxon>Pseudomonadota</taxon>
        <taxon>Alphaproteobacteria</taxon>
        <taxon>Rhodobacterales</taxon>
        <taxon>Roseobacteraceae</taxon>
        <taxon>Sagittula</taxon>
    </lineage>
</organism>
<comment type="caution">
    <text evidence="2">The sequence shown here is derived from an EMBL/GenBank/DDBJ whole genome shotgun (WGS) entry which is preliminary data.</text>
</comment>
<keyword evidence="1" id="KW-1133">Transmembrane helix</keyword>
<proteinExistence type="predicted"/>
<dbReference type="RefSeq" id="WP_005860036.1">
    <property type="nucleotide sequence ID" value="NZ_AAYA01000008.1"/>
</dbReference>
<reference evidence="2 3" key="1">
    <citation type="submission" date="2006-06" db="EMBL/GenBank/DDBJ databases">
        <authorList>
            <person name="Moran M.A."/>
            <person name="Ferriera S."/>
            <person name="Johnson J."/>
            <person name="Kravitz S."/>
            <person name="Beeson K."/>
            <person name="Sutton G."/>
            <person name="Rogers Y.-H."/>
            <person name="Friedman R."/>
            <person name="Frazier M."/>
            <person name="Venter J.C."/>
        </authorList>
    </citation>
    <scope>NUCLEOTIDE SEQUENCE [LARGE SCALE GENOMIC DNA]</scope>
    <source>
        <strain evidence="2 3">E-37</strain>
    </source>
</reference>
<dbReference type="OrthoDB" id="7871523at2"/>
<sequence length="93" mass="10732">MQANPVWSLAMVCVFVVMAASNWRRTRIRRMARDLPTALRRRLGEAPEYEAPDEDAFRDYAARHRRLTRVMHVAWGLAAVWLVYVGYLALGGQ</sequence>
<keyword evidence="1" id="KW-0472">Membrane</keyword>
<feature type="transmembrane region" description="Helical" evidence="1">
    <location>
        <begin position="6"/>
        <end position="23"/>
    </location>
</feature>
<gene>
    <name evidence="2" type="ORF">SSE37_13738</name>
</gene>
<accession>A3K551</accession>
<name>A3K551_SAGS3</name>
<evidence type="ECO:0000256" key="1">
    <source>
        <dbReference type="SAM" id="Phobius"/>
    </source>
</evidence>